<gene>
    <name evidence="3" type="ORF">R3P38DRAFT_2536426</name>
</gene>
<dbReference type="InterPro" id="IPR040521">
    <property type="entry name" value="KDZ"/>
</dbReference>
<reference evidence="3 4" key="1">
    <citation type="journal article" date="2024" name="J Genomics">
        <title>Draft genome sequencing and assembly of Favolaschia claudopus CIRM-BRFM 2984 isolated from oak limbs.</title>
        <authorList>
            <person name="Navarro D."/>
            <person name="Drula E."/>
            <person name="Chaduli D."/>
            <person name="Cazenave R."/>
            <person name="Ahrendt S."/>
            <person name="Wang J."/>
            <person name="Lipzen A."/>
            <person name="Daum C."/>
            <person name="Barry K."/>
            <person name="Grigoriev I.V."/>
            <person name="Favel A."/>
            <person name="Rosso M.N."/>
            <person name="Martin F."/>
        </authorList>
    </citation>
    <scope>NUCLEOTIDE SEQUENCE [LARGE SCALE GENOMIC DNA]</scope>
    <source>
        <strain evidence="3 4">CIRM-BRFM 2984</strain>
    </source>
</reference>
<dbReference type="InterPro" id="IPR041457">
    <property type="entry name" value="CxC2_KDZ-assoc"/>
</dbReference>
<evidence type="ECO:0000259" key="2">
    <source>
        <dbReference type="Pfam" id="PF18803"/>
    </source>
</evidence>
<organism evidence="3 4">
    <name type="scientific">Favolaschia claudopus</name>
    <dbReference type="NCBI Taxonomy" id="2862362"/>
    <lineage>
        <taxon>Eukaryota</taxon>
        <taxon>Fungi</taxon>
        <taxon>Dikarya</taxon>
        <taxon>Basidiomycota</taxon>
        <taxon>Agaricomycotina</taxon>
        <taxon>Agaricomycetes</taxon>
        <taxon>Agaricomycetidae</taxon>
        <taxon>Agaricales</taxon>
        <taxon>Marasmiineae</taxon>
        <taxon>Mycenaceae</taxon>
        <taxon>Favolaschia</taxon>
    </lineage>
</organism>
<dbReference type="Proteomes" id="UP001362999">
    <property type="component" value="Unassembled WGS sequence"/>
</dbReference>
<dbReference type="AlphaFoldDB" id="A0AAW0B2H8"/>
<protein>
    <submittedName>
        <fullName evidence="3">CxC2 domain-containing protein</fullName>
    </submittedName>
</protein>
<evidence type="ECO:0000313" key="3">
    <source>
        <dbReference type="EMBL" id="KAK7020083.1"/>
    </source>
</evidence>
<dbReference type="EMBL" id="JAWWNJ010000042">
    <property type="protein sequence ID" value="KAK7020083.1"/>
    <property type="molecule type" value="Genomic_DNA"/>
</dbReference>
<sequence length="1040" mass="117662">MIRRALRKSGGVDIDDEYGGAEFTRTADRGIYLSYDGERRQEELFNVAHKKRRLDPSSLEDQLAHWIPVPDDNFDEEEARAPQSDGGTLGKRKTYVSSKNPMALWRPLMGDFLAELLRHEGLGDDTENPCCAHCTSPFDPRGIPPVRLFKCYECGQFLQCLSCCIANHARTPLHVIKEWNGNFWVPCTLAKIGLIYQLGHAGFPCSFPDTMVHSLTVIEEPTIHEIRIRYCKCSKSDQADNLEQLLRNGWYPATVTDPGTCATFRSLEIYRLYSVVGNMNVRDFMTSVERMTDTTATSGMTWLPDRYKQFSRVSRQWSFLSRLKRAGRGHDPKGPEGTAQGECAVRCWACPYEGRNLPDGWREVDPKYQFLYMLILAVDANFRLRNRIRVNEIEDPTLGPGWGYFVEPVSYREHLKNYVNEKEVSTCIAFAALLQKDTRLTTGLRVSGVGGCVCARHECMRPNGIGDLQKGERYSNMDFIVLAALAGFSLLWLTISYDIGCQWKQHFHDRVKVLPAEIRLPLDDIKIQFGLPVWHAASHNEDCQNENSLSFRPGVGRSDGEGVERFWSRLNGASFSTKDAGQGVRADTIESKIDDHNFLKNLGQGDTLQRRLLVAIAERDRQVAAFKDVSKTIEKEVRDSWRKMVKDWEADSTQPNPYVLSRRDCPTEAAVRLDVRKDEEALSGGSAPLHGRSATAFLVAGIQIEDSQRRILTQLKGTTALIAADRENKIQEWRHTLLVKIAKFRSLQKIYMPGAAAVLEQVEAERDFDAPPPKAENVKLFMPSAMIRQTTDPLNGCIPGLTDMEAKLRLAQCENSLASLRARLHAKRHLISFRNSNIIGQVHSTKARTLIGEVGDRVEAYADRYRQGRTALVALKGSEAYPYLRPLNPDDVRLDGDAEESDSAARKKLAMLGAGRGARAPRNAPGTTKRLMSWIWTAPGSLDDEMMHESVRVEWSREEMRRVLRYLGWQAEWWRKRVGLREDLALETMAGMKAYALKEAGWHDRLAEFFRNKWNVPAVTVAQRLLAEESVGLDDLFGVE</sequence>
<dbReference type="PANTHER" id="PTHR33096:SF1">
    <property type="entry name" value="CXC1-LIKE CYSTEINE CLUSTER ASSOCIATED WITH KDZ TRANSPOSASES DOMAIN-CONTAINING PROTEIN"/>
    <property type="match status" value="1"/>
</dbReference>
<keyword evidence="4" id="KW-1185">Reference proteome</keyword>
<dbReference type="Pfam" id="PF18803">
    <property type="entry name" value="CxC2"/>
    <property type="match status" value="1"/>
</dbReference>
<proteinExistence type="predicted"/>
<evidence type="ECO:0000313" key="4">
    <source>
        <dbReference type="Proteomes" id="UP001362999"/>
    </source>
</evidence>
<dbReference type="Pfam" id="PF18758">
    <property type="entry name" value="KDZ"/>
    <property type="match status" value="1"/>
</dbReference>
<dbReference type="PANTHER" id="PTHR33096">
    <property type="entry name" value="CXC2 DOMAIN-CONTAINING PROTEIN"/>
    <property type="match status" value="1"/>
</dbReference>
<accession>A0AAW0B2H8</accession>
<feature type="region of interest" description="Disordered" evidence="1">
    <location>
        <begin position="71"/>
        <end position="90"/>
    </location>
</feature>
<evidence type="ECO:0000256" key="1">
    <source>
        <dbReference type="SAM" id="MobiDB-lite"/>
    </source>
</evidence>
<feature type="domain" description="CxC2-like cysteine cluster KDZ transposase-associated" evidence="2">
    <location>
        <begin position="189"/>
        <end position="295"/>
    </location>
</feature>
<name>A0AAW0B2H8_9AGAR</name>
<comment type="caution">
    <text evidence="3">The sequence shown here is derived from an EMBL/GenBank/DDBJ whole genome shotgun (WGS) entry which is preliminary data.</text>
</comment>